<proteinExistence type="predicted"/>
<evidence type="ECO:0000313" key="3">
    <source>
        <dbReference type="Proteomes" id="UP000007842"/>
    </source>
</evidence>
<organism evidence="2 3">
    <name type="scientific">Streptantibioticus cattleyicolor (strain ATCC 35852 / DSM 46488 / JCM 4925 / NBRC 14057 / NRRL 8057)</name>
    <name type="common">Streptomyces cattleya</name>
    <dbReference type="NCBI Taxonomy" id="1003195"/>
    <lineage>
        <taxon>Bacteria</taxon>
        <taxon>Bacillati</taxon>
        <taxon>Actinomycetota</taxon>
        <taxon>Actinomycetes</taxon>
        <taxon>Kitasatosporales</taxon>
        <taxon>Streptomycetaceae</taxon>
        <taxon>Streptantibioticus</taxon>
    </lineage>
</organism>
<dbReference type="HOGENOM" id="CLU_2095428_0_0_11"/>
<dbReference type="AlphaFoldDB" id="G8WSU3"/>
<evidence type="ECO:0000313" key="2">
    <source>
        <dbReference type="EMBL" id="AEW96649.1"/>
    </source>
</evidence>
<protein>
    <submittedName>
        <fullName evidence="2">Uncharacterized protein</fullName>
    </submittedName>
</protein>
<feature type="compositionally biased region" description="Basic residues" evidence="1">
    <location>
        <begin position="1"/>
        <end position="15"/>
    </location>
</feature>
<sequence>MSPRADRHRACRGRPRTQPSPRARRCGSGRRGAAVHSVKRHDARSARLDGVCWSRRTCSAANAYPRLAVGFGDVTVYRYVAEAVGPRPLSPVRTAGRKAFLISDGAPIGRIAADNS</sequence>
<dbReference type="Proteomes" id="UP000007842">
    <property type="component" value="Chromosome"/>
</dbReference>
<dbReference type="EMBL" id="CP003219">
    <property type="protein sequence ID" value="AEW96649.1"/>
    <property type="molecule type" value="Genomic_DNA"/>
</dbReference>
<keyword evidence="3" id="KW-1185">Reference proteome</keyword>
<dbReference type="STRING" id="1003195.SCATT_42780"/>
<dbReference type="KEGG" id="scy:SCATT_42780"/>
<evidence type="ECO:0000256" key="1">
    <source>
        <dbReference type="SAM" id="MobiDB-lite"/>
    </source>
</evidence>
<name>G8WSU3_STREN</name>
<reference evidence="3" key="1">
    <citation type="submission" date="2011-12" db="EMBL/GenBank/DDBJ databases">
        <title>Complete genome sequence of Streptomyces cattleya strain DSM 46488.</title>
        <authorList>
            <person name="Ou H.-Y."/>
            <person name="Li P."/>
            <person name="Zhao C."/>
            <person name="O'Hagan D."/>
            <person name="Deng Z."/>
        </authorList>
    </citation>
    <scope>NUCLEOTIDE SEQUENCE [LARGE SCALE GENOMIC DNA]</scope>
    <source>
        <strain evidence="3">ATCC 35852 / DSM 46488 / JCM 4925 / NBRC 14057 / NRRL 8057</strain>
    </source>
</reference>
<gene>
    <name evidence="2" type="ordered locus">SCATT_42780</name>
</gene>
<accession>G8WSU3</accession>
<feature type="region of interest" description="Disordered" evidence="1">
    <location>
        <begin position="1"/>
        <end position="40"/>
    </location>
</feature>